<proteinExistence type="predicted"/>
<sequence length="296" mass="33796">TQLSEMVNKTVKYESAPQTGDWMNRMLLAGGISNYPEPEEGDYDGEDEARLTQYLWQNYIQEEMNFTHLHRTTNYFDPIPSEGEASLTQSNFRNEINNGYSAVFFFLFIFPLFIPVFNLYKNNVNHLKYSENISISSDISDIDLSIISEINYTALNTSWYEPKIEMLIIIPNDGAFYDACVPLMEWKNEKGLKTVIKNASSYSGTGAGQVKNLILDYYENENLQWVLIAGDTDIIPIKSVDDPNLGNEPTDFFYADLNSNWSDPTSVDWTAEVYVGRLPADTSTQLSEMVNKTVKY</sequence>
<keyword evidence="2" id="KW-1133">Transmembrane helix</keyword>
<feature type="non-terminal residue" evidence="4">
    <location>
        <position position="1"/>
    </location>
</feature>
<keyword evidence="2" id="KW-0812">Transmembrane</keyword>
<keyword evidence="2" id="KW-0472">Membrane</keyword>
<dbReference type="InterPro" id="IPR029030">
    <property type="entry name" value="Caspase-like_dom_sf"/>
</dbReference>
<feature type="domain" description="Gingipain" evidence="3">
    <location>
        <begin position="166"/>
        <end position="296"/>
    </location>
</feature>
<name>X1AT25_9ZZZZ</name>
<feature type="transmembrane region" description="Helical" evidence="2">
    <location>
        <begin position="99"/>
        <end position="120"/>
    </location>
</feature>
<feature type="domain" description="Gingipain" evidence="3">
    <location>
        <begin position="2"/>
        <end position="106"/>
    </location>
</feature>
<dbReference type="AlphaFoldDB" id="X1AT25"/>
<reference evidence="4" key="1">
    <citation type="journal article" date="2014" name="Front. Microbiol.">
        <title>High frequency of phylogenetically diverse reductive dehalogenase-homologous genes in deep subseafloor sedimentary metagenomes.</title>
        <authorList>
            <person name="Kawai M."/>
            <person name="Futagami T."/>
            <person name="Toyoda A."/>
            <person name="Takaki Y."/>
            <person name="Nishi S."/>
            <person name="Hori S."/>
            <person name="Arai W."/>
            <person name="Tsubouchi T."/>
            <person name="Morono Y."/>
            <person name="Uchiyama I."/>
            <person name="Ito T."/>
            <person name="Fujiyama A."/>
            <person name="Inagaki F."/>
            <person name="Takami H."/>
        </authorList>
    </citation>
    <scope>NUCLEOTIDE SEQUENCE</scope>
    <source>
        <strain evidence="4">Expedition CK06-06</strain>
    </source>
</reference>
<dbReference type="Gene3D" id="3.40.50.10390">
    <property type="entry name" value="Gingipain r, domain 1"/>
    <property type="match status" value="1"/>
</dbReference>
<dbReference type="InterPro" id="IPR001769">
    <property type="entry name" value="Gingipain"/>
</dbReference>
<evidence type="ECO:0000256" key="2">
    <source>
        <dbReference type="SAM" id="Phobius"/>
    </source>
</evidence>
<comment type="caution">
    <text evidence="4">The sequence shown here is derived from an EMBL/GenBank/DDBJ whole genome shotgun (WGS) entry which is preliminary data.</text>
</comment>
<dbReference type="EMBL" id="BART01011511">
    <property type="protein sequence ID" value="GAG86039.1"/>
    <property type="molecule type" value="Genomic_DNA"/>
</dbReference>
<evidence type="ECO:0000259" key="3">
    <source>
        <dbReference type="Pfam" id="PF01364"/>
    </source>
</evidence>
<accession>X1AT25</accession>
<protein>
    <recommendedName>
        <fullName evidence="3">Gingipain domain-containing protein</fullName>
    </recommendedName>
</protein>
<dbReference type="GO" id="GO:0006508">
    <property type="term" value="P:proteolysis"/>
    <property type="evidence" value="ECO:0007669"/>
    <property type="project" value="InterPro"/>
</dbReference>
<feature type="non-terminal residue" evidence="4">
    <location>
        <position position="296"/>
    </location>
</feature>
<organism evidence="4">
    <name type="scientific">marine sediment metagenome</name>
    <dbReference type="NCBI Taxonomy" id="412755"/>
    <lineage>
        <taxon>unclassified sequences</taxon>
        <taxon>metagenomes</taxon>
        <taxon>ecological metagenomes</taxon>
    </lineage>
</organism>
<dbReference type="SUPFAM" id="SSF52129">
    <property type="entry name" value="Caspase-like"/>
    <property type="match status" value="1"/>
</dbReference>
<dbReference type="Pfam" id="PF01364">
    <property type="entry name" value="Peptidase_C25"/>
    <property type="match status" value="2"/>
</dbReference>
<dbReference type="GO" id="GO:0008234">
    <property type="term" value="F:cysteine-type peptidase activity"/>
    <property type="evidence" value="ECO:0007669"/>
    <property type="project" value="InterPro"/>
</dbReference>
<dbReference type="Gene3D" id="3.40.50.1460">
    <property type="match status" value="1"/>
</dbReference>
<evidence type="ECO:0000313" key="4">
    <source>
        <dbReference type="EMBL" id="GAG86039.1"/>
    </source>
</evidence>
<dbReference type="InterPro" id="IPR029031">
    <property type="entry name" value="Gingipain_N_sf"/>
</dbReference>
<gene>
    <name evidence="4" type="ORF">S01H4_24495</name>
</gene>
<keyword evidence="1" id="KW-0732">Signal</keyword>
<evidence type="ECO:0000256" key="1">
    <source>
        <dbReference type="ARBA" id="ARBA00022729"/>
    </source>
</evidence>